<dbReference type="EMBL" id="RXMA01000042">
    <property type="protein sequence ID" value="RTR13835.1"/>
    <property type="molecule type" value="Genomic_DNA"/>
</dbReference>
<reference evidence="1 2" key="1">
    <citation type="submission" date="2018-12" db="EMBL/GenBank/DDBJ databases">
        <authorList>
            <person name="Yang Y."/>
        </authorList>
    </citation>
    <scope>NUCLEOTIDE SEQUENCE [LARGE SCALE GENOMIC DNA]</scope>
    <source>
        <strain evidence="1 2">L-25-5w-1</strain>
    </source>
</reference>
<proteinExistence type="predicted"/>
<comment type="caution">
    <text evidence="1">The sequence shown here is derived from an EMBL/GenBank/DDBJ whole genome shotgun (WGS) entry which is preliminary data.</text>
</comment>
<organism evidence="1 2">
    <name type="scientific">Azospirillum griseum</name>
    <dbReference type="NCBI Taxonomy" id="2496639"/>
    <lineage>
        <taxon>Bacteria</taxon>
        <taxon>Pseudomonadati</taxon>
        <taxon>Pseudomonadota</taxon>
        <taxon>Alphaproteobacteria</taxon>
        <taxon>Rhodospirillales</taxon>
        <taxon>Azospirillaceae</taxon>
        <taxon>Azospirillum</taxon>
    </lineage>
</organism>
<dbReference type="Proteomes" id="UP000277007">
    <property type="component" value="Unassembled WGS sequence"/>
</dbReference>
<sequence>MRLTIEISPGELLDRITILEIKRDLFDDKKKLDHVCFELSKMTGIIEEILENRQDIEEYKIRLKAVNLDAWHLIELMEANWSSGQKVSEEIFHEAYLLNKERVRLKQAVDVLLGSSFVEEKSYLPPAAVRVDRI</sequence>
<dbReference type="InterPro" id="IPR046163">
    <property type="entry name" value="DUF6165"/>
</dbReference>
<dbReference type="Pfam" id="PF19662">
    <property type="entry name" value="DUF6165"/>
    <property type="match status" value="1"/>
</dbReference>
<dbReference type="RefSeq" id="WP_126620345.1">
    <property type="nucleotide sequence ID" value="NZ_JBHUCY010000005.1"/>
</dbReference>
<accession>A0A3S0R5H5</accession>
<dbReference type="OrthoDB" id="9155693at2"/>
<keyword evidence="2" id="KW-1185">Reference proteome</keyword>
<protein>
    <submittedName>
        <fullName evidence="1">Uncharacterized protein</fullName>
    </submittedName>
</protein>
<name>A0A3S0R5H5_9PROT</name>
<gene>
    <name evidence="1" type="ORF">EJ903_24245</name>
</gene>
<dbReference type="AlphaFoldDB" id="A0A3S0R5H5"/>
<evidence type="ECO:0000313" key="2">
    <source>
        <dbReference type="Proteomes" id="UP000277007"/>
    </source>
</evidence>
<evidence type="ECO:0000313" key="1">
    <source>
        <dbReference type="EMBL" id="RTR13835.1"/>
    </source>
</evidence>